<dbReference type="Proteomes" id="UP001341297">
    <property type="component" value="Unassembled WGS sequence"/>
</dbReference>
<reference evidence="4 6" key="3">
    <citation type="submission" date="2023-03" db="EMBL/GenBank/DDBJ databases">
        <title>Agriculturally important microbes genome sequencing.</title>
        <authorList>
            <person name="Dunlap C."/>
        </authorList>
    </citation>
    <scope>NUCLEOTIDE SEQUENCE [LARGE SCALE GENOMIC DNA]</scope>
    <source>
        <strain evidence="4 6">CBP-3203</strain>
    </source>
</reference>
<dbReference type="AlphaFoldDB" id="A0A0T6BW34"/>
<dbReference type="CDD" id="cd01106">
    <property type="entry name" value="HTH_TipAL-Mta"/>
    <property type="match status" value="1"/>
</dbReference>
<accession>A0A0T6BW34</accession>
<dbReference type="InterPro" id="IPR036244">
    <property type="entry name" value="TipA-like_antibiotic-bd"/>
</dbReference>
<dbReference type="OrthoDB" id="9814833at2"/>
<proteinExistence type="predicted"/>
<dbReference type="GO" id="GO:0003677">
    <property type="term" value="F:DNA binding"/>
    <property type="evidence" value="ECO:0007669"/>
    <property type="project" value="UniProtKB-KW"/>
</dbReference>
<dbReference type="SMART" id="SM00422">
    <property type="entry name" value="HTH_MERR"/>
    <property type="match status" value="1"/>
</dbReference>
<dbReference type="EMBL" id="JARRTL010000007">
    <property type="protein sequence ID" value="MEC0484308.1"/>
    <property type="molecule type" value="Genomic_DNA"/>
</dbReference>
<keyword evidence="6" id="KW-1185">Reference proteome</keyword>
<dbReference type="EMBL" id="LECW02000001">
    <property type="protein sequence ID" value="KRT95788.1"/>
    <property type="molecule type" value="Genomic_DNA"/>
</dbReference>
<dbReference type="Gene3D" id="1.10.1660.10">
    <property type="match status" value="1"/>
</dbReference>
<reference evidence="3" key="2">
    <citation type="submission" date="2015-10" db="EMBL/GenBank/DDBJ databases">
        <authorList>
            <person name="Gilbert D.G."/>
        </authorList>
    </citation>
    <scope>NUCLEOTIDE SEQUENCE</scope>
    <source>
        <strain evidence="3">GO-13</strain>
    </source>
</reference>
<dbReference type="PANTHER" id="PTHR30204:SF90">
    <property type="entry name" value="HTH-TYPE TRANSCRIPTIONAL ACTIVATOR MTA"/>
    <property type="match status" value="1"/>
</dbReference>
<dbReference type="SUPFAM" id="SSF46955">
    <property type="entry name" value="Putative DNA-binding domain"/>
    <property type="match status" value="1"/>
</dbReference>
<evidence type="ECO:0000259" key="2">
    <source>
        <dbReference type="PROSITE" id="PS50937"/>
    </source>
</evidence>
<dbReference type="Proteomes" id="UP000036168">
    <property type="component" value="Unassembled WGS sequence"/>
</dbReference>
<evidence type="ECO:0000313" key="3">
    <source>
        <dbReference type="EMBL" id="KRT95788.1"/>
    </source>
</evidence>
<dbReference type="InterPro" id="IPR000551">
    <property type="entry name" value="MerR-type_HTH_dom"/>
</dbReference>
<evidence type="ECO:0000313" key="4">
    <source>
        <dbReference type="EMBL" id="MEC0484308.1"/>
    </source>
</evidence>
<dbReference type="SUPFAM" id="SSF89082">
    <property type="entry name" value="Antibiotic binding domain of TipA-like multidrug resistance regulators"/>
    <property type="match status" value="1"/>
</dbReference>
<organism evidence="3 5">
    <name type="scientific">Bacillus glycinifermentans</name>
    <dbReference type="NCBI Taxonomy" id="1664069"/>
    <lineage>
        <taxon>Bacteria</taxon>
        <taxon>Bacillati</taxon>
        <taxon>Bacillota</taxon>
        <taxon>Bacilli</taxon>
        <taxon>Bacillales</taxon>
        <taxon>Bacillaceae</taxon>
        <taxon>Bacillus</taxon>
    </lineage>
</organism>
<dbReference type="InterPro" id="IPR009061">
    <property type="entry name" value="DNA-bd_dom_put_sf"/>
</dbReference>
<evidence type="ECO:0000256" key="1">
    <source>
        <dbReference type="ARBA" id="ARBA00023125"/>
    </source>
</evidence>
<dbReference type="PROSITE" id="PS50937">
    <property type="entry name" value="HTH_MERR_2"/>
    <property type="match status" value="1"/>
</dbReference>
<reference evidence="3 5" key="1">
    <citation type="journal article" date="2015" name="Int. J. Syst. Evol. Microbiol.">
        <title>Bacillus glycinifermentans sp. nov., isolated from fermented soybean paste.</title>
        <authorList>
            <person name="Kim S.J."/>
            <person name="Dunlap C.A."/>
            <person name="Kwon S.W."/>
            <person name="Rooney A.P."/>
        </authorList>
    </citation>
    <scope>NUCLEOTIDE SEQUENCE [LARGE SCALE GENOMIC DNA]</scope>
    <source>
        <strain evidence="3 5">GO-13</strain>
    </source>
</reference>
<sequence length="242" mass="28348">MLYSVKQMAEMANVTIKTLYHYHKIGLLYPCKVTEAGYRLYGRKELERLQEILFYRELEFPLKDIKQMLDGDADRLTVLNGQKKLFLAKQKRMQQLIQTLEESIRHTRKGEAMDQSKMFKGFSSRKEWEDALKEQNQYLQETYDYDVLTEKPVNVEEMNEKAAEASRFMSGMADALRSGLKHDHRQVRESIKRHIGFLGITAADFKMQARFFVEDDFHRSVLENEQTGLSYYMLAAAEAFAA</sequence>
<dbReference type="RefSeq" id="WP_057957403.1">
    <property type="nucleotide sequence ID" value="NZ_CP023481.1"/>
</dbReference>
<gene>
    <name evidence="3" type="ORF">AB447_201425</name>
    <name evidence="4" type="ORF">P8828_05525</name>
</gene>
<dbReference type="STRING" id="1664069.BGLY_0470"/>
<keyword evidence="1" id="KW-0238">DNA-binding</keyword>
<evidence type="ECO:0000313" key="5">
    <source>
        <dbReference type="Proteomes" id="UP000036168"/>
    </source>
</evidence>
<feature type="domain" description="HTH merR-type" evidence="2">
    <location>
        <begin position="2"/>
        <end position="71"/>
    </location>
</feature>
<protein>
    <submittedName>
        <fullName evidence="3">MerR family transcriptional regulator</fullName>
    </submittedName>
</protein>
<dbReference type="GO" id="GO:0003700">
    <property type="term" value="F:DNA-binding transcription factor activity"/>
    <property type="evidence" value="ECO:0007669"/>
    <property type="project" value="InterPro"/>
</dbReference>
<evidence type="ECO:0000313" key="6">
    <source>
        <dbReference type="Proteomes" id="UP001341297"/>
    </source>
</evidence>
<dbReference type="Pfam" id="PF13411">
    <property type="entry name" value="MerR_1"/>
    <property type="match status" value="1"/>
</dbReference>
<comment type="caution">
    <text evidence="3">The sequence shown here is derived from an EMBL/GenBank/DDBJ whole genome shotgun (WGS) entry which is preliminary data.</text>
</comment>
<name>A0A0T6BW34_9BACI</name>
<dbReference type="InterPro" id="IPR047057">
    <property type="entry name" value="MerR_fam"/>
</dbReference>
<dbReference type="PANTHER" id="PTHR30204">
    <property type="entry name" value="REDOX-CYCLING DRUG-SENSING TRANSCRIPTIONAL ACTIVATOR SOXR"/>
    <property type="match status" value="1"/>
</dbReference>